<feature type="compositionally biased region" description="Polar residues" evidence="1">
    <location>
        <begin position="854"/>
        <end position="874"/>
    </location>
</feature>
<feature type="compositionally biased region" description="Gly residues" evidence="1">
    <location>
        <begin position="875"/>
        <end position="890"/>
    </location>
</feature>
<dbReference type="RefSeq" id="WP_379708576.1">
    <property type="nucleotide sequence ID" value="NZ_JBHTBS010000001.1"/>
</dbReference>
<name>A0ABW2L3R8_9BACT</name>
<evidence type="ECO:0000256" key="1">
    <source>
        <dbReference type="SAM" id="MobiDB-lite"/>
    </source>
</evidence>
<feature type="region of interest" description="Disordered" evidence="1">
    <location>
        <begin position="1129"/>
        <end position="1148"/>
    </location>
</feature>
<dbReference type="Gene3D" id="2.60.120.200">
    <property type="match status" value="1"/>
</dbReference>
<keyword evidence="3" id="KW-1185">Reference proteome</keyword>
<dbReference type="InterPro" id="IPR013320">
    <property type="entry name" value="ConA-like_dom_sf"/>
</dbReference>
<dbReference type="Pfam" id="PF13385">
    <property type="entry name" value="Laminin_G_3"/>
    <property type="match status" value="1"/>
</dbReference>
<dbReference type="EMBL" id="JBHTBS010000001">
    <property type="protein sequence ID" value="MFC7335953.1"/>
    <property type="molecule type" value="Genomic_DNA"/>
</dbReference>
<dbReference type="Proteomes" id="UP001596472">
    <property type="component" value="Unassembled WGS sequence"/>
</dbReference>
<feature type="region of interest" description="Disordered" evidence="1">
    <location>
        <begin position="854"/>
        <end position="900"/>
    </location>
</feature>
<reference evidence="3" key="1">
    <citation type="journal article" date="2019" name="Int. J. Syst. Evol. Microbiol.">
        <title>The Global Catalogue of Microorganisms (GCM) 10K type strain sequencing project: providing services to taxonomists for standard genome sequencing and annotation.</title>
        <authorList>
            <consortium name="The Broad Institute Genomics Platform"/>
            <consortium name="The Broad Institute Genome Sequencing Center for Infectious Disease"/>
            <person name="Wu L."/>
            <person name="Ma J."/>
        </authorList>
    </citation>
    <scope>NUCLEOTIDE SEQUENCE [LARGE SCALE GENOMIC DNA]</scope>
    <source>
        <strain evidence="3">CGMCC 4.1467</strain>
    </source>
</reference>
<sequence length="1172" mass="124484">MKAAVAMFLAVFAAQVSFGYEVWFGLPYIPKGSHDEFKDQWEMVAELMEGMNTNTSDAQRPSAERNTGTEWKAIVQCMPKAKNEAVLEFPRTHFQYDGFGGAGKDPLPDALVTKFKRERNLGCQIKWIMPFDNQPGEDRTLPVEEWSDQDLQDLRDWMDNNGHADVRIISNVRNNGARARSFSEKAIVDGVSIEARAELWFENSGSRQDFLDWALANPQVRSKSFKFQVPFGKNGSQSEFQAMRVFMRWLSTDMVGNTDFIRRDDVAFMVITYGPQPDFLPETSPDGSEYENTMFSLALSLIEQRDLFEGRTPVGLISEEQALSYDRVLVTPGPTAGLVAHWPLDEGSGTSTADVSGFGSEASLLNGASWGSDATRGSHVVFDGTDDRIQTAFNYSLSDTDDFTWAWWAKKAPGSHSGSIMVGNRYGGTGSETLEFIKFMSSKAAFANTGSAAGIEDYIYPNQIATSSWNHYAMVKEGTSYRWYVDGVAQGTPVTINYNESSPLPFLIGGDDDGSGSKVNEHFEGCIDDVVLYRSALSAAEVANVIGGTYALTIPMATAALGSPVNVGDGSTWEDGQPPHAGFNYLVPNTGNLRGEGGSSTFPGFSLTVEAGGRFQVRAIEDSGQLNTIDQLVLEGGASFDAGDFVEVTSGTGSSVTNALGGAITNSGFTRFLTYGSSGGSPIDRSLKVSSRIGGSGRIQAQESGEGLSSITIANGSNTFSGTWEVAEGSTLIFEQGGAVGSADVEVAAGGILEIQGDWDEDAMLSVADAPGTEVRVGSNRWTISGLSLGGCAVADGIYTPADLSGLGSADFTGTGTITVGNPAFGMQVVAGWDHWSSGTAPVASVTAQGISTTVTTSSTDGNWSNSDQSNDGRGSSGDGTWGTFDGGGASASSATSGAGANMTALNGVEEAEITLTLTNNGSTAWNLDGFHMDVLAFRPNAPRSYELVVVSGDMTTGSVFESSAEEINHEAGTLPGTHDTHDQIDLYFTELADRTLEVGESAAIRITFEGGVEDSAGHHLFLDNLAISGFTAPLSLSAIEAWREFYFGPAFISGTGIAADSYDANFDGESNLLEFATGQDPHASTLVSTPLTMKGGNLEFRYSRSKAALADGMTFTVEWSDGLLPDSWSSAGVNDSPDPANPGNSEMENRVVTVPAASNGRRFIHLQVTGP</sequence>
<accession>A0ABW2L3R8</accession>
<evidence type="ECO:0000313" key="3">
    <source>
        <dbReference type="Proteomes" id="UP001596472"/>
    </source>
</evidence>
<protein>
    <submittedName>
        <fullName evidence="2">LamG-like jellyroll fold domain-containing protein</fullName>
    </submittedName>
</protein>
<evidence type="ECO:0000313" key="2">
    <source>
        <dbReference type="EMBL" id="MFC7335953.1"/>
    </source>
</evidence>
<proteinExistence type="predicted"/>
<organism evidence="2 3">
    <name type="scientific">Haloferula chungangensis</name>
    <dbReference type="NCBI Taxonomy" id="1048331"/>
    <lineage>
        <taxon>Bacteria</taxon>
        <taxon>Pseudomonadati</taxon>
        <taxon>Verrucomicrobiota</taxon>
        <taxon>Verrucomicrobiia</taxon>
        <taxon>Verrucomicrobiales</taxon>
        <taxon>Verrucomicrobiaceae</taxon>
        <taxon>Haloferula</taxon>
    </lineage>
</organism>
<dbReference type="SUPFAM" id="SSF49899">
    <property type="entry name" value="Concanavalin A-like lectins/glucanases"/>
    <property type="match status" value="1"/>
</dbReference>
<gene>
    <name evidence="2" type="ORF">ACFQY0_02085</name>
</gene>
<comment type="caution">
    <text evidence="2">The sequence shown here is derived from an EMBL/GenBank/DDBJ whole genome shotgun (WGS) entry which is preliminary data.</text>
</comment>
<feature type="compositionally biased region" description="Low complexity" evidence="1">
    <location>
        <begin position="891"/>
        <end position="900"/>
    </location>
</feature>